<organism evidence="1 2">
    <name type="scientific">Rhipicephalus microplus</name>
    <name type="common">Cattle tick</name>
    <name type="synonym">Boophilus microplus</name>
    <dbReference type="NCBI Taxonomy" id="6941"/>
    <lineage>
        <taxon>Eukaryota</taxon>
        <taxon>Metazoa</taxon>
        <taxon>Ecdysozoa</taxon>
        <taxon>Arthropoda</taxon>
        <taxon>Chelicerata</taxon>
        <taxon>Arachnida</taxon>
        <taxon>Acari</taxon>
        <taxon>Parasitiformes</taxon>
        <taxon>Ixodida</taxon>
        <taxon>Ixodoidea</taxon>
        <taxon>Ixodidae</taxon>
        <taxon>Rhipicephalinae</taxon>
        <taxon>Rhipicephalus</taxon>
        <taxon>Boophilus</taxon>
    </lineage>
</organism>
<protein>
    <submittedName>
        <fullName evidence="1">Uncharacterized protein</fullName>
    </submittedName>
</protein>
<evidence type="ECO:0000313" key="1">
    <source>
        <dbReference type="EMBL" id="KAH8034678.1"/>
    </source>
</evidence>
<accession>A0A9J6EK28</accession>
<reference evidence="1" key="1">
    <citation type="journal article" date="2020" name="Cell">
        <title>Large-Scale Comparative Analyses of Tick Genomes Elucidate Their Genetic Diversity and Vector Capacities.</title>
        <authorList>
            <consortium name="Tick Genome and Microbiome Consortium (TIGMIC)"/>
            <person name="Jia N."/>
            <person name="Wang J."/>
            <person name="Shi W."/>
            <person name="Du L."/>
            <person name="Sun Y."/>
            <person name="Zhan W."/>
            <person name="Jiang J.F."/>
            <person name="Wang Q."/>
            <person name="Zhang B."/>
            <person name="Ji P."/>
            <person name="Bell-Sakyi L."/>
            <person name="Cui X.M."/>
            <person name="Yuan T.T."/>
            <person name="Jiang B.G."/>
            <person name="Yang W.F."/>
            <person name="Lam T.T."/>
            <person name="Chang Q.C."/>
            <person name="Ding S.J."/>
            <person name="Wang X.J."/>
            <person name="Zhu J.G."/>
            <person name="Ruan X.D."/>
            <person name="Zhao L."/>
            <person name="Wei J.T."/>
            <person name="Ye R.Z."/>
            <person name="Que T.C."/>
            <person name="Du C.H."/>
            <person name="Zhou Y.H."/>
            <person name="Cheng J.X."/>
            <person name="Dai P.F."/>
            <person name="Guo W.B."/>
            <person name="Han X.H."/>
            <person name="Huang E.J."/>
            <person name="Li L.F."/>
            <person name="Wei W."/>
            <person name="Gao Y.C."/>
            <person name="Liu J.Z."/>
            <person name="Shao H.Z."/>
            <person name="Wang X."/>
            <person name="Wang C.C."/>
            <person name="Yang T.C."/>
            <person name="Huo Q.B."/>
            <person name="Li W."/>
            <person name="Chen H.Y."/>
            <person name="Chen S.E."/>
            <person name="Zhou L.G."/>
            <person name="Ni X.B."/>
            <person name="Tian J.H."/>
            <person name="Sheng Y."/>
            <person name="Liu T."/>
            <person name="Pan Y.S."/>
            <person name="Xia L.Y."/>
            <person name="Li J."/>
            <person name="Zhao F."/>
            <person name="Cao W.C."/>
        </authorList>
    </citation>
    <scope>NUCLEOTIDE SEQUENCE</scope>
    <source>
        <strain evidence="1">Rmic-2018</strain>
    </source>
</reference>
<sequence>MTQTDGHADVRRYWRLQDTYLPTLQPMFYCSGIVVYGYGVHANGEVVWKYPTAAGYIRALKAMKNAGQLLHRGNPVHVYAAVGGAHEDSANLSAAAGNNPGYFAANMGATVMNSSTPWKVSVPASLVDLRFAP</sequence>
<reference evidence="1" key="2">
    <citation type="submission" date="2021-09" db="EMBL/GenBank/DDBJ databases">
        <authorList>
            <person name="Jia N."/>
            <person name="Wang J."/>
            <person name="Shi W."/>
            <person name="Du L."/>
            <person name="Sun Y."/>
            <person name="Zhan W."/>
            <person name="Jiang J."/>
            <person name="Wang Q."/>
            <person name="Zhang B."/>
            <person name="Ji P."/>
            <person name="Sakyi L.B."/>
            <person name="Cui X."/>
            <person name="Yuan T."/>
            <person name="Jiang B."/>
            <person name="Yang W."/>
            <person name="Lam T.T.-Y."/>
            <person name="Chang Q."/>
            <person name="Ding S."/>
            <person name="Wang X."/>
            <person name="Zhu J."/>
            <person name="Ruan X."/>
            <person name="Zhao L."/>
            <person name="Wei J."/>
            <person name="Que T."/>
            <person name="Du C."/>
            <person name="Cheng J."/>
            <person name="Dai P."/>
            <person name="Han X."/>
            <person name="Huang E."/>
            <person name="Gao Y."/>
            <person name="Liu J."/>
            <person name="Shao H."/>
            <person name="Ye R."/>
            <person name="Li L."/>
            <person name="Wei W."/>
            <person name="Wang X."/>
            <person name="Wang C."/>
            <person name="Huo Q."/>
            <person name="Li W."/>
            <person name="Guo W."/>
            <person name="Chen H."/>
            <person name="Chen S."/>
            <person name="Zhou L."/>
            <person name="Zhou L."/>
            <person name="Ni X."/>
            <person name="Tian J."/>
            <person name="Zhou Y."/>
            <person name="Sheng Y."/>
            <person name="Liu T."/>
            <person name="Pan Y."/>
            <person name="Xia L."/>
            <person name="Li J."/>
            <person name="Zhao F."/>
            <person name="Cao W."/>
        </authorList>
    </citation>
    <scope>NUCLEOTIDE SEQUENCE</scope>
    <source>
        <strain evidence="1">Rmic-2018</strain>
        <tissue evidence="1">Larvae</tissue>
    </source>
</reference>
<evidence type="ECO:0000313" key="2">
    <source>
        <dbReference type="Proteomes" id="UP000821866"/>
    </source>
</evidence>
<gene>
    <name evidence="1" type="ORF">HPB51_000320</name>
</gene>
<keyword evidence="2" id="KW-1185">Reference proteome</keyword>
<dbReference type="VEuPathDB" id="VectorBase:LOC119181630"/>
<comment type="caution">
    <text evidence="1">The sequence shown here is derived from an EMBL/GenBank/DDBJ whole genome shotgun (WGS) entry which is preliminary data.</text>
</comment>
<dbReference type="Proteomes" id="UP000821866">
    <property type="component" value="Chromosome 11"/>
</dbReference>
<name>A0A9J6EK28_RHIMP</name>
<dbReference type="EMBL" id="JABSTU010000003">
    <property type="protein sequence ID" value="KAH8034678.1"/>
    <property type="molecule type" value="Genomic_DNA"/>
</dbReference>
<proteinExistence type="predicted"/>
<dbReference type="AlphaFoldDB" id="A0A9J6EK28"/>